<dbReference type="InterPro" id="IPR023214">
    <property type="entry name" value="HAD_sf"/>
</dbReference>
<dbReference type="SUPFAM" id="SSF56784">
    <property type="entry name" value="HAD-like"/>
    <property type="match status" value="1"/>
</dbReference>
<dbReference type="InterPro" id="IPR010021">
    <property type="entry name" value="PGPP1/Gep4"/>
</dbReference>
<accession>A0A7V3YH16</accession>
<sequence length="168" mass="19503">MRSLWRWFFPRLFVNDLWEIDLEKLKGLGIRGLIVDLDNTLVAWNAYDLEERVFQWVERAKSQGFAICIVSNALEKRVAYFSRLLAIPGISKAQKPRRGAFRAALQELGLSRSEVAVIGDQVFTDVFGGNRLGLYTILVRPISRHEFVTTRLGRVVERWILRRFTPHD</sequence>
<dbReference type="NCBIfam" id="TIGR01549">
    <property type="entry name" value="HAD-SF-IA-v1"/>
    <property type="match status" value="1"/>
</dbReference>
<dbReference type="EMBL" id="DTFV01000100">
    <property type="protein sequence ID" value="HGI31007.1"/>
    <property type="molecule type" value="Genomic_DNA"/>
</dbReference>
<dbReference type="InterPro" id="IPR036412">
    <property type="entry name" value="HAD-like_sf"/>
</dbReference>
<dbReference type="GO" id="GO:0008962">
    <property type="term" value="F:phosphatidylglycerophosphatase activity"/>
    <property type="evidence" value="ECO:0007669"/>
    <property type="project" value="InterPro"/>
</dbReference>
<dbReference type="NCBIfam" id="TIGR01662">
    <property type="entry name" value="HAD-SF-IIIA"/>
    <property type="match status" value="1"/>
</dbReference>
<comment type="caution">
    <text evidence="1">The sequence shown here is derived from an EMBL/GenBank/DDBJ whole genome shotgun (WGS) entry which is preliminary data.</text>
</comment>
<dbReference type="CDD" id="cd16416">
    <property type="entry name" value="HAD_BsYqeG-like"/>
    <property type="match status" value="1"/>
</dbReference>
<organism evidence="1">
    <name type="scientific">Candidatus Caldatribacterium californiense</name>
    <dbReference type="NCBI Taxonomy" id="1454726"/>
    <lineage>
        <taxon>Bacteria</taxon>
        <taxon>Pseudomonadati</taxon>
        <taxon>Atribacterota</taxon>
        <taxon>Atribacteria</taxon>
        <taxon>Atribacterales</taxon>
        <taxon>Candidatus Caldatribacteriaceae</taxon>
        <taxon>Candidatus Caldatribacterium</taxon>
    </lineage>
</organism>
<dbReference type="InterPro" id="IPR006549">
    <property type="entry name" value="HAD-SF_hydro_IIIA"/>
</dbReference>
<dbReference type="Gene3D" id="3.40.50.1000">
    <property type="entry name" value="HAD superfamily/HAD-like"/>
    <property type="match status" value="1"/>
</dbReference>
<dbReference type="NCBIfam" id="TIGR01668">
    <property type="entry name" value="YqeG_hyp_ppase"/>
    <property type="match status" value="1"/>
</dbReference>
<dbReference type="AlphaFoldDB" id="A0A7V3YH16"/>
<reference evidence="1" key="1">
    <citation type="journal article" date="2020" name="mSystems">
        <title>Genome- and Community-Level Interaction Insights into Carbon Utilization and Element Cycling Functions of Hydrothermarchaeota in Hydrothermal Sediment.</title>
        <authorList>
            <person name="Zhou Z."/>
            <person name="Liu Y."/>
            <person name="Xu W."/>
            <person name="Pan J."/>
            <person name="Luo Z.H."/>
            <person name="Li M."/>
        </authorList>
    </citation>
    <scope>NUCLEOTIDE SEQUENCE [LARGE SCALE GENOMIC DNA]</scope>
    <source>
        <strain evidence="1">SpSt-747</strain>
    </source>
</reference>
<dbReference type="InterPro" id="IPR006439">
    <property type="entry name" value="HAD-SF_hydro_IA"/>
</dbReference>
<protein>
    <submittedName>
        <fullName evidence="1">YqeG family HAD IIIA-type phosphatase</fullName>
    </submittedName>
</protein>
<proteinExistence type="predicted"/>
<evidence type="ECO:0000313" key="1">
    <source>
        <dbReference type="EMBL" id="HGI31007.1"/>
    </source>
</evidence>
<dbReference type="Pfam" id="PF13242">
    <property type="entry name" value="Hydrolase_like"/>
    <property type="match status" value="1"/>
</dbReference>
<name>A0A7V3YH16_9BACT</name>
<gene>
    <name evidence="1" type="ORF">ENV30_06850</name>
</gene>